<sequence length="86" mass="9254">MDYPQPLLSGTTLGKFMLAEMAGTDKGQAWSLGDLAYDLGDTFESGVAKAAKAGIRPGSNEYAAFITAFSRRVRSRQVAPQKPHFS</sequence>
<evidence type="ECO:0000313" key="2">
    <source>
        <dbReference type="Proteomes" id="UP000266327"/>
    </source>
</evidence>
<evidence type="ECO:0000313" key="1">
    <source>
        <dbReference type="EMBL" id="RJG01902.1"/>
    </source>
</evidence>
<accession>A0A3A3G5W2</accession>
<dbReference type="EMBL" id="QYUQ01000002">
    <property type="protein sequence ID" value="RJG01902.1"/>
    <property type="molecule type" value="Genomic_DNA"/>
</dbReference>
<proteinExistence type="predicted"/>
<organism evidence="1 2">
    <name type="scientific">Noviherbaspirillum sedimenti</name>
    <dbReference type="NCBI Taxonomy" id="2320865"/>
    <lineage>
        <taxon>Bacteria</taxon>
        <taxon>Pseudomonadati</taxon>
        <taxon>Pseudomonadota</taxon>
        <taxon>Betaproteobacteria</taxon>
        <taxon>Burkholderiales</taxon>
        <taxon>Oxalobacteraceae</taxon>
        <taxon>Noviherbaspirillum</taxon>
    </lineage>
</organism>
<dbReference type="AlphaFoldDB" id="A0A3A3G5W2"/>
<protein>
    <submittedName>
        <fullName evidence="1">Uncharacterized protein</fullName>
    </submittedName>
</protein>
<dbReference type="OrthoDB" id="8780119at2"/>
<keyword evidence="2" id="KW-1185">Reference proteome</keyword>
<reference evidence="2" key="1">
    <citation type="submission" date="2018-09" db="EMBL/GenBank/DDBJ databases">
        <authorList>
            <person name="Zhu H."/>
        </authorList>
    </citation>
    <scope>NUCLEOTIDE SEQUENCE [LARGE SCALE GENOMIC DNA]</scope>
    <source>
        <strain evidence="2">K1S02-23</strain>
    </source>
</reference>
<gene>
    <name evidence="1" type="ORF">D3878_10195</name>
</gene>
<name>A0A3A3G5W2_9BURK</name>
<dbReference type="RefSeq" id="WP_119785364.1">
    <property type="nucleotide sequence ID" value="NZ_QYUQ01000002.1"/>
</dbReference>
<dbReference type="Proteomes" id="UP000266327">
    <property type="component" value="Unassembled WGS sequence"/>
</dbReference>
<comment type="caution">
    <text evidence="1">The sequence shown here is derived from an EMBL/GenBank/DDBJ whole genome shotgun (WGS) entry which is preliminary data.</text>
</comment>